<dbReference type="PROSITE" id="PS50879">
    <property type="entry name" value="RNASE_H_1"/>
    <property type="match status" value="1"/>
</dbReference>
<dbReference type="PANTHER" id="PTHR48475">
    <property type="entry name" value="RIBONUCLEASE H"/>
    <property type="match status" value="1"/>
</dbReference>
<dbReference type="CDD" id="cd09279">
    <property type="entry name" value="RNase_HI_like"/>
    <property type="match status" value="1"/>
</dbReference>
<evidence type="ECO:0000259" key="1">
    <source>
        <dbReference type="PROSITE" id="PS50879"/>
    </source>
</evidence>
<dbReference type="InterPro" id="IPR002156">
    <property type="entry name" value="RNaseH_domain"/>
</dbReference>
<dbReference type="Gene3D" id="3.30.420.10">
    <property type="entry name" value="Ribonuclease H-like superfamily/Ribonuclease H"/>
    <property type="match status" value="1"/>
</dbReference>
<dbReference type="SUPFAM" id="SSF53098">
    <property type="entry name" value="Ribonuclease H-like"/>
    <property type="match status" value="1"/>
</dbReference>
<gene>
    <name evidence="2" type="ORF">LCGC14_0142150</name>
</gene>
<proteinExistence type="predicted"/>
<feature type="domain" description="RNase H type-1" evidence="1">
    <location>
        <begin position="2"/>
        <end position="133"/>
    </location>
</feature>
<dbReference type="GO" id="GO:0004523">
    <property type="term" value="F:RNA-DNA hybrid ribonuclease activity"/>
    <property type="evidence" value="ECO:0007669"/>
    <property type="project" value="InterPro"/>
</dbReference>
<protein>
    <recommendedName>
        <fullName evidence="1">RNase H type-1 domain-containing protein</fullName>
    </recommendedName>
</protein>
<comment type="caution">
    <text evidence="2">The sequence shown here is derived from an EMBL/GenBank/DDBJ whole genome shotgun (WGS) entry which is preliminary data.</text>
</comment>
<dbReference type="GO" id="GO:0003676">
    <property type="term" value="F:nucleic acid binding"/>
    <property type="evidence" value="ECO:0007669"/>
    <property type="project" value="InterPro"/>
</dbReference>
<dbReference type="PANTHER" id="PTHR48475:SF1">
    <property type="entry name" value="RNASE H TYPE-1 DOMAIN-CONTAINING PROTEIN"/>
    <property type="match status" value="1"/>
</dbReference>
<dbReference type="InterPro" id="IPR036397">
    <property type="entry name" value="RNaseH_sf"/>
</dbReference>
<dbReference type="InterPro" id="IPR012337">
    <property type="entry name" value="RNaseH-like_sf"/>
</dbReference>
<evidence type="ECO:0000313" key="2">
    <source>
        <dbReference type="EMBL" id="KKN98970.1"/>
    </source>
</evidence>
<accession>A0A0F9V167</accession>
<sequence length="145" mass="16429">MNEFCATLYFDGGIRQGQMAYGWYICNPEDETEVFASGSRTCGTGTSNLAEYRALIAGLQGALKAGVDIIYIIGDSQLIIKQVTGAFKAKKQELIDHRDHVLKLLDHFEDYTIKWVPRNQNKRADALVNAVFEKRKQKCPKKRKK</sequence>
<dbReference type="AlphaFoldDB" id="A0A0F9V167"/>
<dbReference type="EMBL" id="LAZR01000049">
    <property type="protein sequence ID" value="KKN98970.1"/>
    <property type="molecule type" value="Genomic_DNA"/>
</dbReference>
<reference evidence="2" key="1">
    <citation type="journal article" date="2015" name="Nature">
        <title>Complex archaea that bridge the gap between prokaryotes and eukaryotes.</title>
        <authorList>
            <person name="Spang A."/>
            <person name="Saw J.H."/>
            <person name="Jorgensen S.L."/>
            <person name="Zaremba-Niedzwiedzka K."/>
            <person name="Martijn J."/>
            <person name="Lind A.E."/>
            <person name="van Eijk R."/>
            <person name="Schleper C."/>
            <person name="Guy L."/>
            <person name="Ettema T.J."/>
        </authorList>
    </citation>
    <scope>NUCLEOTIDE SEQUENCE</scope>
</reference>
<organism evidence="2">
    <name type="scientific">marine sediment metagenome</name>
    <dbReference type="NCBI Taxonomy" id="412755"/>
    <lineage>
        <taxon>unclassified sequences</taxon>
        <taxon>metagenomes</taxon>
        <taxon>ecological metagenomes</taxon>
    </lineage>
</organism>
<name>A0A0F9V167_9ZZZZ</name>
<dbReference type="Pfam" id="PF13456">
    <property type="entry name" value="RVT_3"/>
    <property type="match status" value="1"/>
</dbReference>